<dbReference type="InterPro" id="IPR028103">
    <property type="entry name" value="Spatacsin"/>
</dbReference>
<protein>
    <submittedName>
        <fullName evidence="1">Uncharacterized protein</fullName>
    </submittedName>
</protein>
<accession>A0ABC8UE02</accession>
<dbReference type="Proteomes" id="UP001642360">
    <property type="component" value="Unassembled WGS sequence"/>
</dbReference>
<keyword evidence="2" id="KW-1185">Reference proteome</keyword>
<organism evidence="1 2">
    <name type="scientific">Ilex paraguariensis</name>
    <name type="common">yerba mate</name>
    <dbReference type="NCBI Taxonomy" id="185542"/>
    <lineage>
        <taxon>Eukaryota</taxon>
        <taxon>Viridiplantae</taxon>
        <taxon>Streptophyta</taxon>
        <taxon>Embryophyta</taxon>
        <taxon>Tracheophyta</taxon>
        <taxon>Spermatophyta</taxon>
        <taxon>Magnoliopsida</taxon>
        <taxon>eudicotyledons</taxon>
        <taxon>Gunneridae</taxon>
        <taxon>Pentapetalae</taxon>
        <taxon>asterids</taxon>
        <taxon>campanulids</taxon>
        <taxon>Aquifoliales</taxon>
        <taxon>Aquifoliaceae</taxon>
        <taxon>Ilex</taxon>
    </lineage>
</organism>
<gene>
    <name evidence="1" type="ORF">ILEXP_LOCUS47413</name>
</gene>
<name>A0ABC8UE02_9AQUA</name>
<evidence type="ECO:0000313" key="1">
    <source>
        <dbReference type="EMBL" id="CAK9177526.1"/>
    </source>
</evidence>
<dbReference type="AlphaFoldDB" id="A0ABC8UE02"/>
<dbReference type="PANTHER" id="PTHR13650:SF0">
    <property type="entry name" value="SPATACSIN"/>
    <property type="match status" value="1"/>
</dbReference>
<evidence type="ECO:0000313" key="2">
    <source>
        <dbReference type="Proteomes" id="UP001642360"/>
    </source>
</evidence>
<dbReference type="EMBL" id="CAUOFW020007064">
    <property type="protein sequence ID" value="CAK9177526.1"/>
    <property type="molecule type" value="Genomic_DNA"/>
</dbReference>
<proteinExistence type="predicted"/>
<comment type="caution">
    <text evidence="1">The sequence shown here is derived from an EMBL/GenBank/DDBJ whole genome shotgun (WGS) entry which is preliminary data.</text>
</comment>
<reference evidence="1 2" key="1">
    <citation type="submission" date="2024-02" db="EMBL/GenBank/DDBJ databases">
        <authorList>
            <person name="Vignale AGUSTIN F."/>
            <person name="Sosa J E."/>
            <person name="Modenutti C."/>
        </authorList>
    </citation>
    <scope>NUCLEOTIDE SEQUENCE [LARGE SCALE GENOMIC DNA]</scope>
</reference>
<sequence length="156" mass="17354">MRLSEASAHLGSFSARIKEEPFHVQTNMGREGQIGTSWITSTAVKAADAMLSTCPSPYEKRCLLQLLASTDFGDGGSAATYYRRLYWKINLAEPSLRKDDNLHLGNESLDDSSLLTALEKNGHWDRHAIGPGSWRLVVDLGSLLYIVLLKHRPSPW</sequence>
<dbReference type="PANTHER" id="PTHR13650">
    <property type="entry name" value="SPATACSIN"/>
    <property type="match status" value="1"/>
</dbReference>